<name>A0ABS6D3K6_9FIRM</name>
<sequence length="829" mass="93574">MFSEKFTIKIEKIYADRNSSVPGIFDGINEKIKACTSDEQILLRYLYGNMPLSDVLNYPFETFLDYASHGAFLWNQGAFREKISEALFCQYVVYHRINTEDISPCRSFFYEKAHAEMMGAKSMAEAVLALNYWCAQEATYRASDDRTASPMTTYRSAHGRCGEESTFTVSVLRSMGIPARQVYAPRWSHCDDNHAWVEAWCDGEWHFLGACEPEEILDKGWFLHASSRAMLIHSRWYGSLELRGEVIKDENIVSTQGITTEINEIGTYANTKRLRIQVTDTDGKPLKNAEVRIEVLNYSEFFPIAVLETKEDGSAEIELGLGSCRICARKGDASGCTMVDVREFGDVILVLTEPDCKTKEETWQSFESFAPQDAVIHSGSVTEEQRRRQKERLAERTALRLKKAGTGNEAETEAFLNGVGKEEFRRLLFGTLTQKDSLDLKAEVLEAHLNHAMQYQGSFPEDVFVKYILSPRIYLETLTDFRSGIETLLSQGQKEEFRNDPGKIWRFISQEVHECPQEEYDALLTLPLPCLKYKIGSRKSQEMLFVAVCRTLGIPARLNPVDGAMEYYAEGHFIQVIAPKETGTLEVCSVESEGLVYFQNWSVVRRYPGERKLLDLSHLNDGNPAGRCMSTSVPSGIYEVVTANRLPNGNILGRVIEVEVTPGSHVSVELKLEEAELSQMLECVPMPPFEVEGFEGTKTNITDILKGKPHLVVWLSEGQEPTEHILNELYERAEEFNHSDADILFLVNSQEAVKQPTLNRTLEALNGVQLLCDCVEERVSVLGRRFYVDPESIPLILVMDRESNCVYVTSGYNVGTADMILKILGAGIL</sequence>
<protein>
    <submittedName>
        <fullName evidence="2">Transglutaminase</fullName>
    </submittedName>
</protein>
<dbReference type="Proteomes" id="UP000723714">
    <property type="component" value="Unassembled WGS sequence"/>
</dbReference>
<comment type="caution">
    <text evidence="2">The sequence shown here is derived from an EMBL/GenBank/DDBJ whole genome shotgun (WGS) entry which is preliminary data.</text>
</comment>
<dbReference type="PANTHER" id="PTHR35532:SF5">
    <property type="entry name" value="CARBOHYDRATE-BINDING DOMAIN-CONTAINING PROTEIN"/>
    <property type="match status" value="1"/>
</dbReference>
<accession>A0ABS6D3K6</accession>
<evidence type="ECO:0000259" key="1">
    <source>
        <dbReference type="SMART" id="SM00460"/>
    </source>
</evidence>
<evidence type="ECO:0000313" key="3">
    <source>
        <dbReference type="Proteomes" id="UP000723714"/>
    </source>
</evidence>
<proteinExistence type="predicted"/>
<gene>
    <name evidence="2" type="ORF">HGO97_008770</name>
</gene>
<organism evidence="2 3">
    <name type="scientific">Faecalicatena faecalis</name>
    <dbReference type="NCBI Taxonomy" id="2726362"/>
    <lineage>
        <taxon>Bacteria</taxon>
        <taxon>Bacillati</taxon>
        <taxon>Bacillota</taxon>
        <taxon>Clostridia</taxon>
        <taxon>Lachnospirales</taxon>
        <taxon>Lachnospiraceae</taxon>
        <taxon>Faecalicatena</taxon>
    </lineage>
</organism>
<dbReference type="EMBL" id="JABACJ020000006">
    <property type="protein sequence ID" value="MBU3875905.1"/>
    <property type="molecule type" value="Genomic_DNA"/>
</dbReference>
<feature type="domain" description="Transglutaminase-like" evidence="1">
    <location>
        <begin position="153"/>
        <end position="212"/>
    </location>
</feature>
<dbReference type="PANTHER" id="PTHR35532">
    <property type="entry name" value="SIMILAR TO POLYHYDROXYALKANOATE DEPOLYMERASE"/>
    <property type="match status" value="1"/>
</dbReference>
<evidence type="ECO:0000313" key="2">
    <source>
        <dbReference type="EMBL" id="MBU3875905.1"/>
    </source>
</evidence>
<dbReference type="SMART" id="SM00460">
    <property type="entry name" value="TGc"/>
    <property type="match status" value="1"/>
</dbReference>
<keyword evidence="3" id="KW-1185">Reference proteome</keyword>
<dbReference type="RefSeq" id="WP_216240925.1">
    <property type="nucleotide sequence ID" value="NZ_JABACJ020000006.1"/>
</dbReference>
<dbReference type="Pfam" id="PF01841">
    <property type="entry name" value="Transglut_core"/>
    <property type="match status" value="1"/>
</dbReference>
<dbReference type="InterPro" id="IPR002931">
    <property type="entry name" value="Transglutaminase-like"/>
</dbReference>
<reference evidence="2 3" key="1">
    <citation type="submission" date="2021-06" db="EMBL/GenBank/DDBJ databases">
        <title>Faecalicatena sp. nov. isolated from porcine feces.</title>
        <authorList>
            <person name="Oh B.S."/>
            <person name="Lee J.H."/>
        </authorList>
    </citation>
    <scope>NUCLEOTIDE SEQUENCE [LARGE SCALE GENOMIC DNA]</scope>
    <source>
        <strain evidence="2 3">AGMB00832</strain>
    </source>
</reference>